<evidence type="ECO:0008006" key="5">
    <source>
        <dbReference type="Google" id="ProtNLM"/>
    </source>
</evidence>
<dbReference type="PROSITE" id="PS51257">
    <property type="entry name" value="PROKAR_LIPOPROTEIN"/>
    <property type="match status" value="1"/>
</dbReference>
<evidence type="ECO:0000313" key="3">
    <source>
        <dbReference type="EMBL" id="QDT73268.1"/>
    </source>
</evidence>
<dbReference type="OrthoDB" id="260615at2"/>
<organism evidence="3 4">
    <name type="scientific">Lacipirellula limnantheis</name>
    <dbReference type="NCBI Taxonomy" id="2528024"/>
    <lineage>
        <taxon>Bacteria</taxon>
        <taxon>Pseudomonadati</taxon>
        <taxon>Planctomycetota</taxon>
        <taxon>Planctomycetia</taxon>
        <taxon>Pirellulales</taxon>
        <taxon>Lacipirellulaceae</taxon>
        <taxon>Lacipirellula</taxon>
    </lineage>
</organism>
<feature type="compositionally biased region" description="Basic and acidic residues" evidence="1">
    <location>
        <begin position="333"/>
        <end position="352"/>
    </location>
</feature>
<feature type="region of interest" description="Disordered" evidence="1">
    <location>
        <begin position="326"/>
        <end position="352"/>
    </location>
</feature>
<dbReference type="Proteomes" id="UP000317909">
    <property type="component" value="Chromosome"/>
</dbReference>
<dbReference type="RefSeq" id="WP_145432840.1">
    <property type="nucleotide sequence ID" value="NZ_CP036339.1"/>
</dbReference>
<dbReference type="AlphaFoldDB" id="A0A517TY06"/>
<keyword evidence="2" id="KW-0732">Signal</keyword>
<reference evidence="3 4" key="1">
    <citation type="submission" date="2019-02" db="EMBL/GenBank/DDBJ databases">
        <title>Deep-cultivation of Planctomycetes and their phenomic and genomic characterization uncovers novel biology.</title>
        <authorList>
            <person name="Wiegand S."/>
            <person name="Jogler M."/>
            <person name="Boedeker C."/>
            <person name="Pinto D."/>
            <person name="Vollmers J."/>
            <person name="Rivas-Marin E."/>
            <person name="Kohn T."/>
            <person name="Peeters S.H."/>
            <person name="Heuer A."/>
            <person name="Rast P."/>
            <person name="Oberbeckmann S."/>
            <person name="Bunk B."/>
            <person name="Jeske O."/>
            <person name="Meyerdierks A."/>
            <person name="Storesund J.E."/>
            <person name="Kallscheuer N."/>
            <person name="Luecker S."/>
            <person name="Lage O.M."/>
            <person name="Pohl T."/>
            <person name="Merkel B.J."/>
            <person name="Hornburger P."/>
            <person name="Mueller R.-W."/>
            <person name="Bruemmer F."/>
            <person name="Labrenz M."/>
            <person name="Spormann A.M."/>
            <person name="Op den Camp H."/>
            <person name="Overmann J."/>
            <person name="Amann R."/>
            <person name="Jetten M.S.M."/>
            <person name="Mascher T."/>
            <person name="Medema M.H."/>
            <person name="Devos D.P."/>
            <person name="Kaster A.-K."/>
            <person name="Ovreas L."/>
            <person name="Rohde M."/>
            <person name="Galperin M.Y."/>
            <person name="Jogler C."/>
        </authorList>
    </citation>
    <scope>NUCLEOTIDE SEQUENCE [LARGE SCALE GENOMIC DNA]</scope>
    <source>
        <strain evidence="3 4">I41</strain>
    </source>
</reference>
<gene>
    <name evidence="3" type="ORF">I41_24570</name>
</gene>
<protein>
    <recommendedName>
        <fullName evidence="5">Lipoprotein</fullName>
    </recommendedName>
</protein>
<sequence precursor="true">MLRRCVCIALLSHLALGCSESTNSLSSANAQGGAGAETSAEEPSASEPPFELLDLERFARLPEAKPPKMRSRTLLMYDAPGNAVESYALLKEKLVAAYWRELPGGTISAEYGSANGYFQRGRHALTLSLSKGSQADTVSVTMQHHGDVDLSKLPLPKNAEAVYRFPHTAGFVTTLALDETAKTFGDAMTAAGWSVYESSPGSTTYRLGLQTVQVSISSAPAQGGKTMMQLSPQLLPVDLPIPPNAEGIRFRHRPVELNFEHPGDWNEVAKFYQTELPRLGWKPTTENLIENENDAFQIYRNAEQALAQLKVETRGGKTQATVEYQSPTVFEENEQRFEELRKKQEAEKPAKP</sequence>
<accession>A0A517TY06</accession>
<evidence type="ECO:0000256" key="2">
    <source>
        <dbReference type="SAM" id="SignalP"/>
    </source>
</evidence>
<evidence type="ECO:0000313" key="4">
    <source>
        <dbReference type="Proteomes" id="UP000317909"/>
    </source>
</evidence>
<feature type="chain" id="PRO_5021901684" description="Lipoprotein" evidence="2">
    <location>
        <begin position="18"/>
        <end position="352"/>
    </location>
</feature>
<dbReference type="KEGG" id="llh:I41_24570"/>
<name>A0A517TY06_9BACT</name>
<evidence type="ECO:0000256" key="1">
    <source>
        <dbReference type="SAM" id="MobiDB-lite"/>
    </source>
</evidence>
<dbReference type="EMBL" id="CP036339">
    <property type="protein sequence ID" value="QDT73268.1"/>
    <property type="molecule type" value="Genomic_DNA"/>
</dbReference>
<feature type="region of interest" description="Disordered" evidence="1">
    <location>
        <begin position="27"/>
        <end position="47"/>
    </location>
</feature>
<keyword evidence="4" id="KW-1185">Reference proteome</keyword>
<feature type="signal peptide" evidence="2">
    <location>
        <begin position="1"/>
        <end position="17"/>
    </location>
</feature>
<feature type="compositionally biased region" description="Low complexity" evidence="1">
    <location>
        <begin position="36"/>
        <end position="47"/>
    </location>
</feature>
<proteinExistence type="predicted"/>